<dbReference type="CDD" id="cd02966">
    <property type="entry name" value="TlpA_like_family"/>
    <property type="match status" value="1"/>
</dbReference>
<dbReference type="Gene3D" id="3.40.30.10">
    <property type="entry name" value="Glutaredoxin"/>
    <property type="match status" value="1"/>
</dbReference>
<dbReference type="InterPro" id="IPR013766">
    <property type="entry name" value="Thioredoxin_domain"/>
</dbReference>
<keyword evidence="2" id="KW-0732">Signal</keyword>
<dbReference type="GeneID" id="92853443"/>
<evidence type="ECO:0000256" key="2">
    <source>
        <dbReference type="SAM" id="SignalP"/>
    </source>
</evidence>
<keyword evidence="1" id="KW-1015">Disulfide bond</keyword>
<dbReference type="Pfam" id="PF00578">
    <property type="entry name" value="AhpC-TSA"/>
    <property type="match status" value="1"/>
</dbReference>
<dbReference type="SUPFAM" id="SSF52833">
    <property type="entry name" value="Thioredoxin-like"/>
    <property type="match status" value="1"/>
</dbReference>
<keyword evidence="5" id="KW-1185">Reference proteome</keyword>
<evidence type="ECO:0000313" key="4">
    <source>
        <dbReference type="EMBL" id="ASB89112.1"/>
    </source>
</evidence>
<dbReference type="InterPro" id="IPR036249">
    <property type="entry name" value="Thioredoxin-like_sf"/>
</dbReference>
<sequence>MVKKLLAAALLLLLAGFAVWNFAINNKADIGIEKGEKAPDFTLSSLKDGDISLSDFKGKKVLLNFWATWCKPCKTEMPDMEKLQNDHKNIAVLAVNFTSSEKNSKEVEEFSGSLDLTFPIVLDQEGINAKYGIFSYPTSFIINESGIIEDIVLGTMTKNEMEKRLGL</sequence>
<feature type="domain" description="Thioredoxin" evidence="3">
    <location>
        <begin position="32"/>
        <end position="167"/>
    </location>
</feature>
<evidence type="ECO:0000313" key="5">
    <source>
        <dbReference type="Proteomes" id="UP000196877"/>
    </source>
</evidence>
<dbReference type="PROSITE" id="PS51352">
    <property type="entry name" value="THIOREDOXIN_2"/>
    <property type="match status" value="1"/>
</dbReference>
<dbReference type="PANTHER" id="PTHR42852:SF1">
    <property type="entry name" value="THIOREDOXIN-LIKE PROTEIN YNEN"/>
    <property type="match status" value="1"/>
</dbReference>
<feature type="chain" id="PRO_5045357525" evidence="2">
    <location>
        <begin position="24"/>
        <end position="167"/>
    </location>
</feature>
<organism evidence="4 5">
    <name type="scientific">Bacillus sonorensis</name>
    <dbReference type="NCBI Taxonomy" id="119858"/>
    <lineage>
        <taxon>Bacteria</taxon>
        <taxon>Bacillati</taxon>
        <taxon>Bacillota</taxon>
        <taxon>Bacilli</taxon>
        <taxon>Bacillales</taxon>
        <taxon>Bacillaceae</taxon>
        <taxon>Bacillus</taxon>
    </lineage>
</organism>
<dbReference type="InterPro" id="IPR000866">
    <property type="entry name" value="AhpC/TSA"/>
</dbReference>
<feature type="signal peptide" evidence="2">
    <location>
        <begin position="1"/>
        <end position="23"/>
    </location>
</feature>
<accession>A0ABN5AEB2</accession>
<reference evidence="4 5" key="1">
    <citation type="submission" date="2017-06" db="EMBL/GenBank/DDBJ databases">
        <title>Genome sequence of Bacillus sonorensis strain SRCM101395.</title>
        <authorList>
            <person name="Cho S.H."/>
        </authorList>
    </citation>
    <scope>NUCLEOTIDE SEQUENCE [LARGE SCALE GENOMIC DNA]</scope>
    <source>
        <strain evidence="4 5">SRCM101395</strain>
    </source>
</reference>
<evidence type="ECO:0000259" key="3">
    <source>
        <dbReference type="PROSITE" id="PS51352"/>
    </source>
</evidence>
<proteinExistence type="predicted"/>
<protein>
    <submittedName>
        <fullName evidence="4">Thiol-disulfide oxidoreductase ResA</fullName>
    </submittedName>
</protein>
<name>A0ABN5AEB2_9BACI</name>
<dbReference type="Proteomes" id="UP000196877">
    <property type="component" value="Chromosome"/>
</dbReference>
<gene>
    <name evidence="4" type="ORF">S101395_02605</name>
</gene>
<dbReference type="RefSeq" id="WP_006637037.1">
    <property type="nucleotide sequence ID" value="NZ_CABJEH010000009.1"/>
</dbReference>
<dbReference type="InterPro" id="IPR050553">
    <property type="entry name" value="Thioredoxin_ResA/DsbE_sf"/>
</dbReference>
<dbReference type="PANTHER" id="PTHR42852">
    <property type="entry name" value="THIOL:DISULFIDE INTERCHANGE PROTEIN DSBE"/>
    <property type="match status" value="1"/>
</dbReference>
<dbReference type="EMBL" id="CP021920">
    <property type="protein sequence ID" value="ASB89112.1"/>
    <property type="molecule type" value="Genomic_DNA"/>
</dbReference>
<evidence type="ECO:0000256" key="1">
    <source>
        <dbReference type="ARBA" id="ARBA00023157"/>
    </source>
</evidence>